<gene>
    <name evidence="4" type="ORF">SAMN04490357_6700</name>
</gene>
<dbReference type="AlphaFoldDB" id="A0A1H5FJL8"/>
<accession>A0A1H5FJL8</accession>
<evidence type="ECO:0000256" key="2">
    <source>
        <dbReference type="ARBA" id="ARBA00023315"/>
    </source>
</evidence>
<evidence type="ECO:0000259" key="3">
    <source>
        <dbReference type="PROSITE" id="PS51186"/>
    </source>
</evidence>
<dbReference type="Proteomes" id="UP000182375">
    <property type="component" value="Unassembled WGS sequence"/>
</dbReference>
<proteinExistence type="predicted"/>
<dbReference type="InterPro" id="IPR000182">
    <property type="entry name" value="GNAT_dom"/>
</dbReference>
<organism evidence="4 5">
    <name type="scientific">Streptomyces misionensis</name>
    <dbReference type="NCBI Taxonomy" id="67331"/>
    <lineage>
        <taxon>Bacteria</taxon>
        <taxon>Bacillati</taxon>
        <taxon>Actinomycetota</taxon>
        <taxon>Actinomycetes</taxon>
        <taxon>Kitasatosporales</taxon>
        <taxon>Streptomycetaceae</taxon>
        <taxon>Streptomyces</taxon>
    </lineage>
</organism>
<dbReference type="EMBL" id="FNTD01000004">
    <property type="protein sequence ID" value="SEE03622.1"/>
    <property type="molecule type" value="Genomic_DNA"/>
</dbReference>
<dbReference type="RefSeq" id="WP_070026051.1">
    <property type="nucleotide sequence ID" value="NZ_FNTD01000004.1"/>
</dbReference>
<dbReference type="InterPro" id="IPR050832">
    <property type="entry name" value="Bact_Acetyltransf"/>
</dbReference>
<dbReference type="STRING" id="67331.SAMN04490357_6700"/>
<dbReference type="PROSITE" id="PS51186">
    <property type="entry name" value="GNAT"/>
    <property type="match status" value="1"/>
</dbReference>
<evidence type="ECO:0000313" key="4">
    <source>
        <dbReference type="EMBL" id="SEE03622.1"/>
    </source>
</evidence>
<dbReference type="CDD" id="cd04301">
    <property type="entry name" value="NAT_SF"/>
    <property type="match status" value="1"/>
</dbReference>
<dbReference type="InterPro" id="IPR016181">
    <property type="entry name" value="Acyl_CoA_acyltransferase"/>
</dbReference>
<dbReference type="GeneID" id="95515728"/>
<reference evidence="4 5" key="1">
    <citation type="submission" date="2016-10" db="EMBL/GenBank/DDBJ databases">
        <authorList>
            <person name="de Groot N.N."/>
        </authorList>
    </citation>
    <scope>NUCLEOTIDE SEQUENCE [LARGE SCALE GENOMIC DNA]</scope>
    <source>
        <strain evidence="4 5">DSM 40306</strain>
    </source>
</reference>
<name>A0A1H5FJL8_9ACTN</name>
<keyword evidence="1" id="KW-0808">Transferase</keyword>
<evidence type="ECO:0000313" key="5">
    <source>
        <dbReference type="Proteomes" id="UP000182375"/>
    </source>
</evidence>
<dbReference type="PANTHER" id="PTHR43877:SF1">
    <property type="entry name" value="ACETYLTRANSFERASE"/>
    <property type="match status" value="1"/>
</dbReference>
<dbReference type="SUPFAM" id="SSF55729">
    <property type="entry name" value="Acyl-CoA N-acyltransferases (Nat)"/>
    <property type="match status" value="1"/>
</dbReference>
<dbReference type="PANTHER" id="PTHR43877">
    <property type="entry name" value="AMINOALKYLPHOSPHONATE N-ACETYLTRANSFERASE-RELATED-RELATED"/>
    <property type="match status" value="1"/>
</dbReference>
<keyword evidence="2" id="KW-0012">Acyltransferase</keyword>
<dbReference type="GO" id="GO:0016747">
    <property type="term" value="F:acyltransferase activity, transferring groups other than amino-acyl groups"/>
    <property type="evidence" value="ECO:0007669"/>
    <property type="project" value="InterPro"/>
</dbReference>
<evidence type="ECO:0000256" key="1">
    <source>
        <dbReference type="ARBA" id="ARBA00022679"/>
    </source>
</evidence>
<feature type="domain" description="N-acetyltransferase" evidence="3">
    <location>
        <begin position="4"/>
        <end position="147"/>
    </location>
</feature>
<dbReference type="Gene3D" id="3.40.630.30">
    <property type="match status" value="1"/>
</dbReference>
<dbReference type="Pfam" id="PF00583">
    <property type="entry name" value="Acetyltransf_1"/>
    <property type="match status" value="1"/>
</dbReference>
<sequence length="150" mass="16331">MITVRIRQAGAADAASVADLVQEVYRPFTAGFRPTALRWSDEAVRACASSWLMAHAEDELVGVVHQTPDPAGHTLDALSVSAPWRRRGIGTRLVAAVEERALGLGTRRMVVALRDSLGANIEFFTSLGYRPTGPFPPAHHLYVKEIGVRE</sequence>
<protein>
    <submittedName>
        <fullName evidence="4">N-acetylglutamate synthase, GNAT family</fullName>
    </submittedName>
</protein>